<dbReference type="Pfam" id="PF04977">
    <property type="entry name" value="DivIC"/>
    <property type="match status" value="1"/>
</dbReference>
<accession>A0ABN1WY86</accession>
<gene>
    <name evidence="3" type="ORF">GCM10009665_69320</name>
</gene>
<keyword evidence="2" id="KW-0812">Transmembrane</keyword>
<evidence type="ECO:0000313" key="3">
    <source>
        <dbReference type="EMBL" id="GAA1271189.1"/>
    </source>
</evidence>
<evidence type="ECO:0000256" key="2">
    <source>
        <dbReference type="SAM" id="Phobius"/>
    </source>
</evidence>
<keyword evidence="2" id="KW-0472">Membrane</keyword>
<dbReference type="InterPro" id="IPR007060">
    <property type="entry name" value="FtsL/DivIC"/>
</dbReference>
<protein>
    <recommendedName>
        <fullName evidence="5">Septum formation initiator</fullName>
    </recommendedName>
</protein>
<feature type="compositionally biased region" description="Low complexity" evidence="1">
    <location>
        <begin position="166"/>
        <end position="198"/>
    </location>
</feature>
<keyword evidence="2" id="KW-1133">Transmembrane helix</keyword>
<feature type="transmembrane region" description="Helical" evidence="2">
    <location>
        <begin position="47"/>
        <end position="69"/>
    </location>
</feature>
<evidence type="ECO:0000313" key="4">
    <source>
        <dbReference type="Proteomes" id="UP001500037"/>
    </source>
</evidence>
<dbReference type="EMBL" id="BAAALF010000216">
    <property type="protein sequence ID" value="GAA1271189.1"/>
    <property type="molecule type" value="Genomic_DNA"/>
</dbReference>
<dbReference type="RefSeq" id="WP_344446166.1">
    <property type="nucleotide sequence ID" value="NZ_BAAALF010000216.1"/>
</dbReference>
<name>A0ABN1WY86_9ACTN</name>
<evidence type="ECO:0000256" key="1">
    <source>
        <dbReference type="SAM" id="MobiDB-lite"/>
    </source>
</evidence>
<organism evidence="3 4">
    <name type="scientific">Kitasatospora nipponensis</name>
    <dbReference type="NCBI Taxonomy" id="258049"/>
    <lineage>
        <taxon>Bacteria</taxon>
        <taxon>Bacillati</taxon>
        <taxon>Actinomycetota</taxon>
        <taxon>Actinomycetes</taxon>
        <taxon>Kitasatosporales</taxon>
        <taxon>Streptomycetaceae</taxon>
        <taxon>Kitasatospora</taxon>
    </lineage>
</organism>
<dbReference type="Proteomes" id="UP001500037">
    <property type="component" value="Unassembled WGS sequence"/>
</dbReference>
<comment type="caution">
    <text evidence="3">The sequence shown here is derived from an EMBL/GenBank/DDBJ whole genome shotgun (WGS) entry which is preliminary data.</text>
</comment>
<evidence type="ECO:0008006" key="5">
    <source>
        <dbReference type="Google" id="ProtNLM"/>
    </source>
</evidence>
<reference evidence="3 4" key="1">
    <citation type="journal article" date="2019" name="Int. J. Syst. Evol. Microbiol.">
        <title>The Global Catalogue of Microorganisms (GCM) 10K type strain sequencing project: providing services to taxonomists for standard genome sequencing and annotation.</title>
        <authorList>
            <consortium name="The Broad Institute Genomics Platform"/>
            <consortium name="The Broad Institute Genome Sequencing Center for Infectious Disease"/>
            <person name="Wu L."/>
            <person name="Ma J."/>
        </authorList>
    </citation>
    <scope>NUCLEOTIDE SEQUENCE [LARGE SCALE GENOMIC DNA]</scope>
    <source>
        <strain evidence="3 4">JCM 13004</strain>
    </source>
</reference>
<feature type="region of interest" description="Disordered" evidence="1">
    <location>
        <begin position="116"/>
        <end position="223"/>
    </location>
</feature>
<keyword evidence="4" id="KW-1185">Reference proteome</keyword>
<sequence>MRENVVPVGAASDGIQEGRLLPGQLGRARITVRPGRPARGGRGRMPFAILVVVLLTLGLLGLLMLNTALNEDSFELTKLQRQTTQLTDQQQSLQQQIDQQAAPDALEKAARQLGMVPGGDPAFLQDDGKVLGTPGAAKDSPPVKRSGADIWPSTSTPLPAPPPAPSAADSAAPVLSASPAGGPATAPAAGGAPSDPGATGEGTLRVDPVSPSATAGGTAGGAR</sequence>
<proteinExistence type="predicted"/>